<dbReference type="Pfam" id="PF01095">
    <property type="entry name" value="Pectinesterase"/>
    <property type="match status" value="1"/>
</dbReference>
<proteinExistence type="predicted"/>
<sequence>MNCKLQDSALNNLPRCYTVSLVSKQCSFMKGGSGFSPTKESLIFRLVARCITFETRPGTRKARAVALRSASDLSVLYKCESLS</sequence>
<dbReference type="InterPro" id="IPR000070">
    <property type="entry name" value="Pectinesterase_cat"/>
</dbReference>
<dbReference type="GO" id="GO:0042545">
    <property type="term" value="P:cell wall modification"/>
    <property type="evidence" value="ECO:0007669"/>
    <property type="project" value="InterPro"/>
</dbReference>
<dbReference type="GO" id="GO:0030599">
    <property type="term" value="F:pectinesterase activity"/>
    <property type="evidence" value="ECO:0007669"/>
    <property type="project" value="InterPro"/>
</dbReference>
<evidence type="ECO:0000259" key="2">
    <source>
        <dbReference type="Pfam" id="PF01095"/>
    </source>
</evidence>
<dbReference type="Proteomes" id="UP000664056">
    <property type="component" value="Unassembled WGS sequence"/>
</dbReference>
<feature type="domain" description="Pectinesterase catalytic" evidence="2">
    <location>
        <begin position="25"/>
        <end position="80"/>
    </location>
</feature>
<feature type="non-terminal residue" evidence="3">
    <location>
        <position position="83"/>
    </location>
</feature>
<evidence type="ECO:0000313" key="4">
    <source>
        <dbReference type="Proteomes" id="UP000664056"/>
    </source>
</evidence>
<reference evidence="3" key="1">
    <citation type="submission" date="2021-03" db="EMBL/GenBank/DDBJ databases">
        <title>Study of the foodborne Vibrio vulnificus isolates from China.</title>
        <authorList>
            <person name="Zheng Z."/>
            <person name="Ye L."/>
        </authorList>
    </citation>
    <scope>NUCLEOTIDE SEQUENCE</scope>
    <source>
        <strain evidence="3">Vv1582</strain>
    </source>
</reference>
<keyword evidence="1" id="KW-0378">Hydrolase</keyword>
<protein>
    <recommendedName>
        <fullName evidence="2">Pectinesterase catalytic domain-containing protein</fullName>
    </recommendedName>
</protein>
<organism evidence="3 4">
    <name type="scientific">Vibrio vulnificus</name>
    <dbReference type="NCBI Taxonomy" id="672"/>
    <lineage>
        <taxon>Bacteria</taxon>
        <taxon>Pseudomonadati</taxon>
        <taxon>Pseudomonadota</taxon>
        <taxon>Gammaproteobacteria</taxon>
        <taxon>Vibrionales</taxon>
        <taxon>Vibrionaceae</taxon>
        <taxon>Vibrio</taxon>
    </lineage>
</organism>
<evidence type="ECO:0000256" key="1">
    <source>
        <dbReference type="ARBA" id="ARBA00022801"/>
    </source>
</evidence>
<name>A0AAW4HI87_VIBVL</name>
<dbReference type="EMBL" id="JAFKOQ010000284">
    <property type="protein sequence ID" value="MBN8124830.1"/>
    <property type="molecule type" value="Genomic_DNA"/>
</dbReference>
<evidence type="ECO:0000313" key="3">
    <source>
        <dbReference type="EMBL" id="MBN8124830.1"/>
    </source>
</evidence>
<accession>A0AAW4HI87</accession>
<gene>
    <name evidence="3" type="ORF">J0J18_24365</name>
</gene>
<dbReference type="AlphaFoldDB" id="A0AAW4HI87"/>
<comment type="caution">
    <text evidence="3">The sequence shown here is derived from an EMBL/GenBank/DDBJ whole genome shotgun (WGS) entry which is preliminary data.</text>
</comment>